<dbReference type="EMBL" id="JAHMHQ010000004">
    <property type="protein sequence ID" value="KAK1640563.1"/>
    <property type="molecule type" value="Genomic_DNA"/>
</dbReference>
<evidence type="ECO:0000313" key="2">
    <source>
        <dbReference type="EMBL" id="KAK1640563.1"/>
    </source>
</evidence>
<keyword evidence="3" id="KW-1185">Reference proteome</keyword>
<feature type="compositionally biased region" description="Polar residues" evidence="1">
    <location>
        <begin position="13"/>
        <end position="28"/>
    </location>
</feature>
<reference evidence="2" key="1">
    <citation type="submission" date="2021-06" db="EMBL/GenBank/DDBJ databases">
        <title>Comparative genomics, transcriptomics and evolutionary studies reveal genomic signatures of adaptation to plant cell wall in hemibiotrophic fungi.</title>
        <authorList>
            <consortium name="DOE Joint Genome Institute"/>
            <person name="Baroncelli R."/>
            <person name="Diaz J.F."/>
            <person name="Benocci T."/>
            <person name="Peng M."/>
            <person name="Battaglia E."/>
            <person name="Haridas S."/>
            <person name="Andreopoulos W."/>
            <person name="Labutti K."/>
            <person name="Pangilinan J."/>
            <person name="Floch G.L."/>
            <person name="Makela M.R."/>
            <person name="Henrissat B."/>
            <person name="Grigoriev I.V."/>
            <person name="Crouch J.A."/>
            <person name="De Vries R.P."/>
            <person name="Sukno S.A."/>
            <person name="Thon M.R."/>
        </authorList>
    </citation>
    <scope>NUCLEOTIDE SEQUENCE</scope>
    <source>
        <strain evidence="2">CBS 102054</strain>
    </source>
</reference>
<dbReference type="GeneID" id="85466958"/>
<protein>
    <submittedName>
        <fullName evidence="2">Uncharacterized protein</fullName>
    </submittedName>
</protein>
<accession>A0AAJ0A100</accession>
<dbReference type="RefSeq" id="XP_060449170.1">
    <property type="nucleotide sequence ID" value="XM_060582096.1"/>
</dbReference>
<evidence type="ECO:0000313" key="3">
    <source>
        <dbReference type="Proteomes" id="UP001243989"/>
    </source>
</evidence>
<comment type="caution">
    <text evidence="2">The sequence shown here is derived from an EMBL/GenBank/DDBJ whole genome shotgun (WGS) entry which is preliminary data.</text>
</comment>
<organism evidence="2 3">
    <name type="scientific">Colletotrichum phormii</name>
    <dbReference type="NCBI Taxonomy" id="359342"/>
    <lineage>
        <taxon>Eukaryota</taxon>
        <taxon>Fungi</taxon>
        <taxon>Dikarya</taxon>
        <taxon>Ascomycota</taxon>
        <taxon>Pezizomycotina</taxon>
        <taxon>Sordariomycetes</taxon>
        <taxon>Hypocreomycetidae</taxon>
        <taxon>Glomerellales</taxon>
        <taxon>Glomerellaceae</taxon>
        <taxon>Colletotrichum</taxon>
        <taxon>Colletotrichum acutatum species complex</taxon>
    </lineage>
</organism>
<dbReference type="AlphaFoldDB" id="A0AAJ0A100"/>
<gene>
    <name evidence="2" type="ORF">BDP81DRAFT_165336</name>
</gene>
<name>A0AAJ0A100_9PEZI</name>
<evidence type="ECO:0000256" key="1">
    <source>
        <dbReference type="SAM" id="MobiDB-lite"/>
    </source>
</evidence>
<feature type="region of interest" description="Disordered" evidence="1">
    <location>
        <begin position="1"/>
        <end position="31"/>
    </location>
</feature>
<sequence length="179" mass="20251">MPASPVKIDKPELTNTHRPNRPPSSKNVSAYGPCRRRRANISRVLCRPTLAAFSLRFCSTALMLQAMLDEELPQIQIQMSMGNISPGFRREKDNGSNSLSLFKGRNSHKGVPTFCFASASSHIHLSLEIPIRRITSRTRSDGPFLLSVQTKQWVSRTLEWGDGRHAQTVYFRLAARLWM</sequence>
<dbReference type="Proteomes" id="UP001243989">
    <property type="component" value="Unassembled WGS sequence"/>
</dbReference>
<proteinExistence type="predicted"/>